<dbReference type="GO" id="GO:0005525">
    <property type="term" value="F:GTP binding"/>
    <property type="evidence" value="ECO:0007669"/>
    <property type="project" value="UniProtKB-KW"/>
</dbReference>
<evidence type="ECO:0000256" key="1">
    <source>
        <dbReference type="ARBA" id="ARBA00022741"/>
    </source>
</evidence>
<proteinExistence type="predicted"/>
<dbReference type="InterPro" id="IPR027417">
    <property type="entry name" value="P-loop_NTPase"/>
</dbReference>
<protein>
    <submittedName>
        <fullName evidence="3">Uncharacterized protein</fullName>
    </submittedName>
</protein>
<dbReference type="SMART" id="SM00175">
    <property type="entry name" value="RAB"/>
    <property type="match status" value="1"/>
</dbReference>
<dbReference type="GO" id="GO:0003924">
    <property type="term" value="F:GTPase activity"/>
    <property type="evidence" value="ECO:0007669"/>
    <property type="project" value="InterPro"/>
</dbReference>
<dbReference type="PRINTS" id="PR00449">
    <property type="entry name" value="RASTRNSFRMNG"/>
</dbReference>
<name>A0A6B2LKT5_9EUKA</name>
<dbReference type="Pfam" id="PF00071">
    <property type="entry name" value="Ras"/>
    <property type="match status" value="1"/>
</dbReference>
<dbReference type="SMART" id="SM00173">
    <property type="entry name" value="RAS"/>
    <property type="match status" value="1"/>
</dbReference>
<sequence>MIEILDTTEVEQFVAMRYSYSRPGQGFIMVYSITSKASLDGLSVYIDQIAMFKNSSSFPLVVVGNKCDLEDQREVSTETGEAFSNEYNAKFIESSAKANIYINEIFHTLITEILAAIPKVNRTRGGCLLL</sequence>
<dbReference type="SUPFAM" id="SSF52540">
    <property type="entry name" value="P-loop containing nucleoside triphosphate hydrolases"/>
    <property type="match status" value="1"/>
</dbReference>
<dbReference type="InterPro" id="IPR001806">
    <property type="entry name" value="Small_GTPase"/>
</dbReference>
<reference evidence="3" key="1">
    <citation type="journal article" date="2020" name="J. Eukaryot. Microbiol.">
        <title>De novo Sequencing, Assembly and Annotation of the Transcriptome for the Free-Living Testate Amoeba Arcella intermedia.</title>
        <authorList>
            <person name="Ribeiro G.M."/>
            <person name="Porfirio-Sousa A.L."/>
            <person name="Maurer-Alcala X.X."/>
            <person name="Katz L.A."/>
            <person name="Lahr D.J.G."/>
        </authorList>
    </citation>
    <scope>NUCLEOTIDE SEQUENCE</scope>
</reference>
<dbReference type="EMBL" id="GIBP01008694">
    <property type="protein sequence ID" value="NDV37663.1"/>
    <property type="molecule type" value="Transcribed_RNA"/>
</dbReference>
<organism evidence="3">
    <name type="scientific">Arcella intermedia</name>
    <dbReference type="NCBI Taxonomy" id="1963864"/>
    <lineage>
        <taxon>Eukaryota</taxon>
        <taxon>Amoebozoa</taxon>
        <taxon>Tubulinea</taxon>
        <taxon>Elardia</taxon>
        <taxon>Arcellinida</taxon>
        <taxon>Sphaerothecina</taxon>
        <taxon>Arcellidae</taxon>
        <taxon>Arcella</taxon>
    </lineage>
</organism>
<dbReference type="AlphaFoldDB" id="A0A6B2LKT5"/>
<accession>A0A6B2LKT5</accession>
<dbReference type="GO" id="GO:0007165">
    <property type="term" value="P:signal transduction"/>
    <property type="evidence" value="ECO:0007669"/>
    <property type="project" value="InterPro"/>
</dbReference>
<dbReference type="GO" id="GO:0016020">
    <property type="term" value="C:membrane"/>
    <property type="evidence" value="ECO:0007669"/>
    <property type="project" value="InterPro"/>
</dbReference>
<evidence type="ECO:0000256" key="2">
    <source>
        <dbReference type="ARBA" id="ARBA00023134"/>
    </source>
</evidence>
<keyword evidence="2" id="KW-0342">GTP-binding</keyword>
<keyword evidence="1" id="KW-0547">Nucleotide-binding</keyword>
<dbReference type="PROSITE" id="PS51419">
    <property type="entry name" value="RAB"/>
    <property type="match status" value="1"/>
</dbReference>
<dbReference type="PROSITE" id="PS51421">
    <property type="entry name" value="RAS"/>
    <property type="match status" value="1"/>
</dbReference>
<dbReference type="PANTHER" id="PTHR24070">
    <property type="entry name" value="RAS, DI-RAS, AND RHEB FAMILY MEMBERS OF SMALL GTPASE SUPERFAMILY"/>
    <property type="match status" value="1"/>
</dbReference>
<dbReference type="Gene3D" id="3.40.50.300">
    <property type="entry name" value="P-loop containing nucleotide triphosphate hydrolases"/>
    <property type="match status" value="1"/>
</dbReference>
<evidence type="ECO:0000313" key="3">
    <source>
        <dbReference type="EMBL" id="NDV37663.1"/>
    </source>
</evidence>
<dbReference type="InterPro" id="IPR020849">
    <property type="entry name" value="Small_GTPase_Ras-type"/>
</dbReference>